<dbReference type="CDD" id="cd06307">
    <property type="entry name" value="PBP1_sugar_binding"/>
    <property type="match status" value="1"/>
</dbReference>
<evidence type="ECO:0000256" key="3">
    <source>
        <dbReference type="ARBA" id="ARBA00023163"/>
    </source>
</evidence>
<dbReference type="Gene3D" id="3.40.50.2300">
    <property type="match status" value="2"/>
</dbReference>
<dbReference type="SUPFAM" id="SSF47413">
    <property type="entry name" value="lambda repressor-like DNA-binding domains"/>
    <property type="match status" value="1"/>
</dbReference>
<dbReference type="SMART" id="SM00354">
    <property type="entry name" value="HTH_LACI"/>
    <property type="match status" value="1"/>
</dbReference>
<dbReference type="RefSeq" id="WP_275705757.1">
    <property type="nucleotide sequence ID" value="NZ_JANCMW010000004.1"/>
</dbReference>
<comment type="caution">
    <text evidence="5">The sequence shown here is derived from an EMBL/GenBank/DDBJ whole genome shotgun (WGS) entry which is preliminary data.</text>
</comment>
<dbReference type="CDD" id="cd01392">
    <property type="entry name" value="HTH_LacI"/>
    <property type="match status" value="1"/>
</dbReference>
<dbReference type="InterPro" id="IPR000843">
    <property type="entry name" value="HTH_LacI"/>
</dbReference>
<evidence type="ECO:0000256" key="2">
    <source>
        <dbReference type="ARBA" id="ARBA00023125"/>
    </source>
</evidence>
<dbReference type="Pfam" id="PF13407">
    <property type="entry name" value="Peripla_BP_4"/>
    <property type="match status" value="1"/>
</dbReference>
<keyword evidence="3" id="KW-0804">Transcription</keyword>
<dbReference type="InterPro" id="IPR010982">
    <property type="entry name" value="Lambda_DNA-bd_dom_sf"/>
</dbReference>
<dbReference type="SUPFAM" id="SSF53822">
    <property type="entry name" value="Periplasmic binding protein-like I"/>
    <property type="match status" value="1"/>
</dbReference>
<dbReference type="PANTHER" id="PTHR30146">
    <property type="entry name" value="LACI-RELATED TRANSCRIPTIONAL REPRESSOR"/>
    <property type="match status" value="1"/>
</dbReference>
<evidence type="ECO:0000313" key="6">
    <source>
        <dbReference type="Proteomes" id="UP001143391"/>
    </source>
</evidence>
<evidence type="ECO:0000256" key="1">
    <source>
        <dbReference type="ARBA" id="ARBA00023015"/>
    </source>
</evidence>
<sequence length="341" mass="38116">MRPTTKDLAQAAGVSLATVDRVLNGRPGVRKKTVDAVNNAIQKIGFERNQVAATLARKRGYRFGFVLPKEGDEFLDEIMERIREIQRAGRAEMMSVKTIRIDEQDPHKAAASLSRLKTEDFDGIAIMAPETPQIRDAILRMRERGILTIPFISNQQNDENDVFVGIDNRAAGATAGRLMGRFVCAQQGVVAVITDTVQARDSLERRLGFDDVINHDFANLRVLPTLETYADPERTQRIIRTIMASQPDLVGIYMMGSEARVPLEMLSQFRTDEDLVTIAHEKTPSTVAALRDRKLDALVAQNPGHLVRSAVRILRAKCENRPTLASQEKTRIEILIADNLY</sequence>
<keyword evidence="6" id="KW-1185">Reference proteome</keyword>
<dbReference type="PROSITE" id="PS50932">
    <property type="entry name" value="HTH_LACI_2"/>
    <property type="match status" value="1"/>
</dbReference>
<gene>
    <name evidence="5" type="ORF">NLU14_08280</name>
</gene>
<dbReference type="PANTHER" id="PTHR30146:SF152">
    <property type="entry name" value="TRANSCRIPTIONAL REGULATORY PROTEIN"/>
    <property type="match status" value="1"/>
</dbReference>
<dbReference type="EMBL" id="JANCMW010000004">
    <property type="protein sequence ID" value="MDF0750225.1"/>
    <property type="molecule type" value="Genomic_DNA"/>
</dbReference>
<accession>A0ABT5Y970</accession>
<dbReference type="InterPro" id="IPR025997">
    <property type="entry name" value="SBP_2_dom"/>
</dbReference>
<keyword evidence="1" id="KW-0805">Transcription regulation</keyword>
<dbReference type="Proteomes" id="UP001143391">
    <property type="component" value="Unassembled WGS sequence"/>
</dbReference>
<name>A0ABT5Y970_9GAMM</name>
<protein>
    <submittedName>
        <fullName evidence="5">LacI family DNA-binding transcriptional regulator</fullName>
    </submittedName>
</protein>
<dbReference type="Gene3D" id="1.10.260.40">
    <property type="entry name" value="lambda repressor-like DNA-binding domains"/>
    <property type="match status" value="1"/>
</dbReference>
<organism evidence="5 6">
    <name type="scientific">Marinobacter iranensis</name>
    <dbReference type="NCBI Taxonomy" id="2962607"/>
    <lineage>
        <taxon>Bacteria</taxon>
        <taxon>Pseudomonadati</taxon>
        <taxon>Pseudomonadota</taxon>
        <taxon>Gammaproteobacteria</taxon>
        <taxon>Pseudomonadales</taxon>
        <taxon>Marinobacteraceae</taxon>
        <taxon>Marinobacter</taxon>
    </lineage>
</organism>
<evidence type="ECO:0000313" key="5">
    <source>
        <dbReference type="EMBL" id="MDF0750225.1"/>
    </source>
</evidence>
<evidence type="ECO:0000259" key="4">
    <source>
        <dbReference type="PROSITE" id="PS50932"/>
    </source>
</evidence>
<reference evidence="5" key="1">
    <citation type="submission" date="2022-07" db="EMBL/GenBank/DDBJ databases">
        <title>Marinobacter iranensis a new bacterium isolate from a hipersaline lake in Iran.</title>
        <authorList>
            <person name="Mohammad A.M.A."/>
            <person name="Cristina S.-P."/>
            <person name="Antonio V."/>
        </authorList>
    </citation>
    <scope>NUCLEOTIDE SEQUENCE</scope>
    <source>
        <strain evidence="5">71-i</strain>
    </source>
</reference>
<dbReference type="InterPro" id="IPR028082">
    <property type="entry name" value="Peripla_BP_I"/>
</dbReference>
<dbReference type="Pfam" id="PF00356">
    <property type="entry name" value="LacI"/>
    <property type="match status" value="1"/>
</dbReference>
<feature type="domain" description="HTH lacI-type" evidence="4">
    <location>
        <begin position="3"/>
        <end position="57"/>
    </location>
</feature>
<proteinExistence type="predicted"/>
<dbReference type="GO" id="GO:0003677">
    <property type="term" value="F:DNA binding"/>
    <property type="evidence" value="ECO:0007669"/>
    <property type="project" value="UniProtKB-KW"/>
</dbReference>
<keyword evidence="2 5" id="KW-0238">DNA-binding</keyword>